<name>L2GWA4_VAVCU</name>
<evidence type="ECO:0000313" key="2">
    <source>
        <dbReference type="Proteomes" id="UP000011081"/>
    </source>
</evidence>
<sequence length="304" mass="36199">MESKKINKTIKLLKKCYNQPIIFQILHNHLSFLVQDEYKFPFHLYPDMFSKILIASTSSQAYINLDSKILVFLKECRESAKYSLIIRYKMKIILYYLINQPYDMFNKFICFEIINNYCKVPELECLIADYIRKYALANFFEVKLKKPMPAEYLDLYLRKSVSDNINLRMKLLPLCAVHAHKGISLNDFNFDYNVQSTVLLEALTFYAKFTEKVLDIKHILPSNDNFVLFFKIFLNRERTQGRNAENQNSTVFKELDYRKLMIRDNLLFKSLKEEFLLTEDKKKYLCELKKVVIELEKTCKGFST</sequence>
<dbReference type="HOGENOM" id="CLU_083680_0_0_1"/>
<evidence type="ECO:0000313" key="1">
    <source>
        <dbReference type="EMBL" id="ELA47652.1"/>
    </source>
</evidence>
<accession>L2GWA4</accession>
<dbReference type="OMA" id="KFICFEI"/>
<dbReference type="VEuPathDB" id="MicrosporidiaDB:VCUG_00853"/>
<reference evidence="2" key="1">
    <citation type="submission" date="2011-03" db="EMBL/GenBank/DDBJ databases">
        <title>The genome sequence of Vavraia culicis strain floridensis.</title>
        <authorList>
            <consortium name="The Broad Institute Genome Sequencing Platform"/>
            <person name="Cuomo C."/>
            <person name="Becnel J."/>
            <person name="Sanscrainte N."/>
            <person name="Young S.K."/>
            <person name="Zeng Q."/>
            <person name="Gargeya S."/>
            <person name="Fitzgerald M."/>
            <person name="Haas B."/>
            <person name="Abouelleil A."/>
            <person name="Alvarado L."/>
            <person name="Arachchi H.M."/>
            <person name="Berlin A."/>
            <person name="Chapman S.B."/>
            <person name="Gearin G."/>
            <person name="Goldberg J."/>
            <person name="Griggs A."/>
            <person name="Gujja S."/>
            <person name="Hansen M."/>
            <person name="Heiman D."/>
            <person name="Howarth C."/>
            <person name="Larimer J."/>
            <person name="Lui A."/>
            <person name="MacDonald P.J.P."/>
            <person name="McCowen C."/>
            <person name="Montmayeur A."/>
            <person name="Murphy C."/>
            <person name="Neiman D."/>
            <person name="Pearson M."/>
            <person name="Priest M."/>
            <person name="Roberts A."/>
            <person name="Saif S."/>
            <person name="Shea T."/>
            <person name="Sisk P."/>
            <person name="Stolte C."/>
            <person name="Sykes S."/>
            <person name="Wortman J."/>
            <person name="Nusbaum C."/>
            <person name="Birren B."/>
        </authorList>
    </citation>
    <scope>NUCLEOTIDE SEQUENCE [LARGE SCALE GENOMIC DNA]</scope>
    <source>
        <strain evidence="2">floridensis</strain>
    </source>
</reference>
<dbReference type="OrthoDB" id="2189795at2759"/>
<dbReference type="RefSeq" id="XP_008073873.1">
    <property type="nucleotide sequence ID" value="XM_008075682.1"/>
</dbReference>
<gene>
    <name evidence="1" type="ORF">VCUG_00853</name>
</gene>
<keyword evidence="2" id="KW-1185">Reference proteome</keyword>
<dbReference type="AlphaFoldDB" id="L2GWA4"/>
<dbReference type="InParanoid" id="L2GWA4"/>
<dbReference type="Proteomes" id="UP000011081">
    <property type="component" value="Unassembled WGS sequence"/>
</dbReference>
<protein>
    <submittedName>
        <fullName evidence="1">Uncharacterized protein</fullName>
    </submittedName>
</protein>
<proteinExistence type="predicted"/>
<dbReference type="EMBL" id="GL877414">
    <property type="protein sequence ID" value="ELA47652.1"/>
    <property type="molecule type" value="Genomic_DNA"/>
</dbReference>
<dbReference type="GeneID" id="19878736"/>
<organism evidence="1 2">
    <name type="scientific">Vavraia culicis (isolate floridensis)</name>
    <name type="common">Microsporidian parasite</name>
    <dbReference type="NCBI Taxonomy" id="948595"/>
    <lineage>
        <taxon>Eukaryota</taxon>
        <taxon>Fungi</taxon>
        <taxon>Fungi incertae sedis</taxon>
        <taxon>Microsporidia</taxon>
        <taxon>Pleistophoridae</taxon>
        <taxon>Vavraia</taxon>
    </lineage>
</organism>